<dbReference type="GO" id="GO:0055085">
    <property type="term" value="P:transmembrane transport"/>
    <property type="evidence" value="ECO:0007669"/>
    <property type="project" value="InterPro"/>
</dbReference>
<feature type="domain" description="ABC transmembrane type-1" evidence="8">
    <location>
        <begin position="73"/>
        <end position="266"/>
    </location>
</feature>
<dbReference type="Pfam" id="PF00528">
    <property type="entry name" value="BPD_transp_1"/>
    <property type="match status" value="1"/>
</dbReference>
<keyword evidence="3" id="KW-1003">Cell membrane</keyword>
<evidence type="ECO:0000256" key="7">
    <source>
        <dbReference type="RuleBase" id="RU363032"/>
    </source>
</evidence>
<sequence length="281" mass="31498">MKNKNTLVRNVLTFLLLLILLAIFIYPIYVILINSFKVRRDIVAEPLSFIGSQGWSARNYTEAFRKMIFPRTFLNSLIITVSSVCLIILTSSLAAYIFARKQWKVNKFFYSLMLASMVIPFQVLMIPLVSVYGAQLNLLNRRITLILMHTGFSVSMAIFMFRSYIATSVPVSLEEAATIDGANIYQTFFRIVLPLLKPITATVATLYSVSIWNDFLLPTLVLTRKGLWTLPIATQQFYGTYSSDLGLIMGALVMVAIPVIVLYLLLQKQVLSGVVAGAVKG</sequence>
<evidence type="ECO:0000259" key="8">
    <source>
        <dbReference type="PROSITE" id="PS50928"/>
    </source>
</evidence>
<dbReference type="PANTHER" id="PTHR43744:SF8">
    <property type="entry name" value="SN-GLYCEROL-3-PHOSPHATE TRANSPORT SYSTEM PERMEASE PROTEIN UGPE"/>
    <property type="match status" value="1"/>
</dbReference>
<keyword evidence="10" id="KW-1185">Reference proteome</keyword>
<evidence type="ECO:0000256" key="4">
    <source>
        <dbReference type="ARBA" id="ARBA00022692"/>
    </source>
</evidence>
<protein>
    <submittedName>
        <fullName evidence="9">Sugar ABC transporter permease</fullName>
    </submittedName>
</protein>
<gene>
    <name evidence="9" type="ORF">C5Q98_04750</name>
</gene>
<dbReference type="Gene3D" id="1.10.3720.10">
    <property type="entry name" value="MetI-like"/>
    <property type="match status" value="1"/>
</dbReference>
<accession>A0A2S0KNJ5</accession>
<keyword evidence="4 7" id="KW-0812">Transmembrane</keyword>
<dbReference type="EMBL" id="CP027226">
    <property type="protein sequence ID" value="AVM42569.1"/>
    <property type="molecule type" value="Genomic_DNA"/>
</dbReference>
<evidence type="ECO:0000256" key="6">
    <source>
        <dbReference type="ARBA" id="ARBA00023136"/>
    </source>
</evidence>
<dbReference type="SUPFAM" id="SSF161098">
    <property type="entry name" value="MetI-like"/>
    <property type="match status" value="1"/>
</dbReference>
<dbReference type="OrthoDB" id="9772609at2"/>
<comment type="similarity">
    <text evidence="7">Belongs to the binding-protein-dependent transport system permease family.</text>
</comment>
<evidence type="ECO:0000256" key="1">
    <source>
        <dbReference type="ARBA" id="ARBA00004651"/>
    </source>
</evidence>
<dbReference type="PANTHER" id="PTHR43744">
    <property type="entry name" value="ABC TRANSPORTER PERMEASE PROTEIN MG189-RELATED-RELATED"/>
    <property type="match status" value="1"/>
</dbReference>
<reference evidence="10" key="1">
    <citation type="submission" date="2018-02" db="EMBL/GenBank/DDBJ databases">
        <authorList>
            <person name="Holder M.E."/>
            <person name="Ajami N.J."/>
            <person name="Petrosino J.F."/>
        </authorList>
    </citation>
    <scope>NUCLEOTIDE SEQUENCE [LARGE SCALE GENOMIC DNA]</scope>
    <source>
        <strain evidence="10">CCUG 47711</strain>
    </source>
</reference>
<proteinExistence type="inferred from homology"/>
<feature type="transmembrane region" description="Helical" evidence="7">
    <location>
        <begin position="110"/>
        <end position="133"/>
    </location>
</feature>
<dbReference type="AlphaFoldDB" id="A0A2S0KNJ5"/>
<organism evidence="9 10">
    <name type="scientific">Fastidiosipila sanguinis</name>
    <dbReference type="NCBI Taxonomy" id="236753"/>
    <lineage>
        <taxon>Bacteria</taxon>
        <taxon>Bacillati</taxon>
        <taxon>Bacillota</taxon>
        <taxon>Clostridia</taxon>
        <taxon>Eubacteriales</taxon>
        <taxon>Oscillospiraceae</taxon>
        <taxon>Fastidiosipila</taxon>
    </lineage>
</organism>
<feature type="transmembrane region" description="Helical" evidence="7">
    <location>
        <begin position="12"/>
        <end position="32"/>
    </location>
</feature>
<evidence type="ECO:0000256" key="3">
    <source>
        <dbReference type="ARBA" id="ARBA00022475"/>
    </source>
</evidence>
<dbReference type="GO" id="GO:0005886">
    <property type="term" value="C:plasma membrane"/>
    <property type="evidence" value="ECO:0007669"/>
    <property type="project" value="UniProtKB-SubCell"/>
</dbReference>
<evidence type="ECO:0000313" key="10">
    <source>
        <dbReference type="Proteomes" id="UP000237947"/>
    </source>
</evidence>
<dbReference type="InterPro" id="IPR035906">
    <property type="entry name" value="MetI-like_sf"/>
</dbReference>
<dbReference type="CDD" id="cd06261">
    <property type="entry name" value="TM_PBP2"/>
    <property type="match status" value="1"/>
</dbReference>
<dbReference type="KEGG" id="fsa:C5Q98_04750"/>
<dbReference type="PROSITE" id="PS50928">
    <property type="entry name" value="ABC_TM1"/>
    <property type="match status" value="1"/>
</dbReference>
<name>A0A2S0KNJ5_9FIRM</name>
<dbReference type="RefSeq" id="WP_106012525.1">
    <property type="nucleotide sequence ID" value="NZ_CP027226.1"/>
</dbReference>
<feature type="transmembrane region" description="Helical" evidence="7">
    <location>
        <begin position="145"/>
        <end position="165"/>
    </location>
</feature>
<keyword evidence="5 7" id="KW-1133">Transmembrane helix</keyword>
<evidence type="ECO:0000313" key="9">
    <source>
        <dbReference type="EMBL" id="AVM42569.1"/>
    </source>
</evidence>
<keyword evidence="2 7" id="KW-0813">Transport</keyword>
<dbReference type="InterPro" id="IPR000515">
    <property type="entry name" value="MetI-like"/>
</dbReference>
<dbReference type="Proteomes" id="UP000237947">
    <property type="component" value="Chromosome"/>
</dbReference>
<evidence type="ECO:0000256" key="2">
    <source>
        <dbReference type="ARBA" id="ARBA00022448"/>
    </source>
</evidence>
<comment type="subcellular location">
    <subcellularLocation>
        <location evidence="1 7">Cell membrane</location>
        <topology evidence="1 7">Multi-pass membrane protein</topology>
    </subcellularLocation>
</comment>
<feature type="transmembrane region" description="Helical" evidence="7">
    <location>
        <begin position="73"/>
        <end position="98"/>
    </location>
</feature>
<keyword evidence="6 7" id="KW-0472">Membrane</keyword>
<evidence type="ECO:0000256" key="5">
    <source>
        <dbReference type="ARBA" id="ARBA00022989"/>
    </source>
</evidence>
<feature type="transmembrane region" description="Helical" evidence="7">
    <location>
        <begin position="245"/>
        <end position="266"/>
    </location>
</feature>